<organism evidence="2 3">
    <name type="scientific">Cytospora mali</name>
    <name type="common">Apple Valsa canker fungus</name>
    <name type="synonym">Valsa mali</name>
    <dbReference type="NCBI Taxonomy" id="578113"/>
    <lineage>
        <taxon>Eukaryota</taxon>
        <taxon>Fungi</taxon>
        <taxon>Dikarya</taxon>
        <taxon>Ascomycota</taxon>
        <taxon>Pezizomycotina</taxon>
        <taxon>Sordariomycetes</taxon>
        <taxon>Sordariomycetidae</taxon>
        <taxon>Diaporthales</taxon>
        <taxon>Cytosporaceae</taxon>
        <taxon>Cytospora</taxon>
    </lineage>
</organism>
<reference evidence="3" key="1">
    <citation type="submission" date="2014-12" db="EMBL/GenBank/DDBJ databases">
        <title>Genome Sequence of Valsa Canker Pathogens Uncovers a Specific Adaption of Colonization on Woody Bark.</title>
        <authorList>
            <person name="Yin Z."/>
            <person name="Liu H."/>
            <person name="Gao X."/>
            <person name="Li Z."/>
            <person name="Song N."/>
            <person name="Ke X."/>
            <person name="Dai Q."/>
            <person name="Wu Y."/>
            <person name="Sun Y."/>
            <person name="Xu J.-R."/>
            <person name="Kang Z.K."/>
            <person name="Wang L."/>
            <person name="Huang L."/>
        </authorList>
    </citation>
    <scope>NUCLEOTIDE SEQUENCE [LARGE SCALE GENOMIC DNA]</scope>
    <source>
        <strain evidence="3">SXYL134</strain>
    </source>
</reference>
<dbReference type="PIRSF" id="PIRSF016184">
    <property type="entry name" value="PhzC_PhzF"/>
    <property type="match status" value="1"/>
</dbReference>
<dbReference type="NCBIfam" id="TIGR00654">
    <property type="entry name" value="PhzF_family"/>
    <property type="match status" value="1"/>
</dbReference>
<dbReference type="PANTHER" id="PTHR13774:SF32">
    <property type="entry name" value="ANTISENSE-ENHANCING SEQUENCE 1"/>
    <property type="match status" value="1"/>
</dbReference>
<feature type="active site" evidence="1">
    <location>
        <position position="48"/>
    </location>
</feature>
<name>A0A194VEP2_CYTMA</name>
<accession>A0A194VEP2</accession>
<dbReference type="STRING" id="694573.A0A194VEP2"/>
<dbReference type="PANTHER" id="PTHR13774">
    <property type="entry name" value="PHENAZINE BIOSYNTHESIS PROTEIN"/>
    <property type="match status" value="1"/>
</dbReference>
<dbReference type="AlphaFoldDB" id="A0A194VEP2"/>
<dbReference type="OrthoDB" id="412383at2759"/>
<dbReference type="Gene3D" id="3.10.310.10">
    <property type="entry name" value="Diaminopimelate Epimerase, Chain A, domain 1"/>
    <property type="match status" value="2"/>
</dbReference>
<dbReference type="Pfam" id="PF02567">
    <property type="entry name" value="PhzC-PhzF"/>
    <property type="match status" value="1"/>
</dbReference>
<evidence type="ECO:0000313" key="3">
    <source>
        <dbReference type="Proteomes" id="UP000078576"/>
    </source>
</evidence>
<sequence length="329" mass="36112">MHFITLDVFTDTCFLGNPLAVVIVEDKERDSLSKERKQLIAKEFNLSETVFLYLRPGESLQHPDRSSSVREIGIFTIEAELPFAGHPTIGTTYFLLQHLGWDFIDTITPPCGPIRLTKSENGGRVLASIPQDVHLHSRTLRTLYEQGDEKTAARVRSALHEDEDIRKAELDAPVVSIVKGMTFLLVKLPSLEHLAKIDGGNRLDLGSPASLLDAGPWECGFYSRYYFVPQGVATGKDGRRSEAIRARMVELMFEDPATGSAASSLASYLSLTGDADEVKYSITQGVEMGRKSDIDVNVVTGTGSDGSRVIKEVRLGGTAKVVMRGDINL</sequence>
<keyword evidence="3" id="KW-1185">Reference proteome</keyword>
<dbReference type="GO" id="GO:0016853">
    <property type="term" value="F:isomerase activity"/>
    <property type="evidence" value="ECO:0007669"/>
    <property type="project" value="TreeGrafter"/>
</dbReference>
<dbReference type="InterPro" id="IPR003719">
    <property type="entry name" value="Phenazine_PhzF-like"/>
</dbReference>
<dbReference type="SUPFAM" id="SSF54506">
    <property type="entry name" value="Diaminopimelate epimerase-like"/>
    <property type="match status" value="1"/>
</dbReference>
<dbReference type="Proteomes" id="UP000078576">
    <property type="component" value="Unassembled WGS sequence"/>
</dbReference>
<evidence type="ECO:0000313" key="2">
    <source>
        <dbReference type="EMBL" id="KUI62470.1"/>
    </source>
</evidence>
<dbReference type="EMBL" id="KN714814">
    <property type="protein sequence ID" value="KUI62470.1"/>
    <property type="molecule type" value="Genomic_DNA"/>
</dbReference>
<gene>
    <name evidence="2" type="ORF">VP1G_09605</name>
</gene>
<dbReference type="GO" id="GO:0005737">
    <property type="term" value="C:cytoplasm"/>
    <property type="evidence" value="ECO:0007669"/>
    <property type="project" value="TreeGrafter"/>
</dbReference>
<protein>
    <submittedName>
        <fullName evidence="2">Uncharacterized protein</fullName>
    </submittedName>
</protein>
<proteinExistence type="predicted"/>
<evidence type="ECO:0000256" key="1">
    <source>
        <dbReference type="PIRSR" id="PIRSR016184-1"/>
    </source>
</evidence>